<evidence type="ECO:0000313" key="5">
    <source>
        <dbReference type="EMBL" id="CAD1819190.1"/>
    </source>
</evidence>
<evidence type="ECO:0000256" key="4">
    <source>
        <dbReference type="RuleBase" id="RU000509"/>
    </source>
</evidence>
<reference evidence="5" key="1">
    <citation type="submission" date="2020-07" db="EMBL/GenBank/DDBJ databases">
        <authorList>
            <person name="Lin J."/>
        </authorList>
    </citation>
    <scope>NUCLEOTIDE SEQUENCE</scope>
</reference>
<accession>A0A6V7NKU2</accession>
<keyword evidence="4" id="KW-0378">Hydrolase</keyword>
<dbReference type="EMBL" id="LR862139">
    <property type="protein sequence ID" value="CAD1819190.1"/>
    <property type="molecule type" value="Genomic_DNA"/>
</dbReference>
<dbReference type="AlphaFoldDB" id="A0A6V7NKU2"/>
<sequence length="227" mass="26142">MVRKAIILFLHTQMMQVPTPLTEKEKMLANYVPVFVRLPLGVITANNRFEKPEELRKQLKQLREAKVDGVMIDVWWGIIEATGDKVDIPIPQWVRDIGVKDPGIFYTNRKGTRDQEYLSMEVDNQPIFKGRTAVQCYDKYLEADFKATAAKTGHPEWELPDDAGEYNDTPDATKFFAEDRTYTTEKGKFFLTWYSDKLIEHADQILDEANQAFLGCKMKLAAKVCII</sequence>
<dbReference type="SUPFAM" id="SSF51445">
    <property type="entry name" value="(Trans)glycosidases"/>
    <property type="match status" value="1"/>
</dbReference>
<keyword evidence="3 4" id="KW-0624">Polysaccharide degradation</keyword>
<dbReference type="GO" id="GO:0016161">
    <property type="term" value="F:beta-amylase activity"/>
    <property type="evidence" value="ECO:0007669"/>
    <property type="project" value="UniProtKB-EC"/>
</dbReference>
<comment type="similarity">
    <text evidence="1 4">Belongs to the glycosyl hydrolase 14 family.</text>
</comment>
<organism evidence="5">
    <name type="scientific">Ananas comosus var. bracteatus</name>
    <name type="common">red pineapple</name>
    <dbReference type="NCBI Taxonomy" id="296719"/>
    <lineage>
        <taxon>Eukaryota</taxon>
        <taxon>Viridiplantae</taxon>
        <taxon>Streptophyta</taxon>
        <taxon>Embryophyta</taxon>
        <taxon>Tracheophyta</taxon>
        <taxon>Spermatophyta</taxon>
        <taxon>Magnoliopsida</taxon>
        <taxon>Liliopsida</taxon>
        <taxon>Poales</taxon>
        <taxon>Bromeliaceae</taxon>
        <taxon>Bromelioideae</taxon>
        <taxon>Ananas</taxon>
    </lineage>
</organism>
<dbReference type="GO" id="GO:0000272">
    <property type="term" value="P:polysaccharide catabolic process"/>
    <property type="evidence" value="ECO:0007669"/>
    <property type="project" value="UniProtKB-KW"/>
</dbReference>
<protein>
    <recommendedName>
        <fullName evidence="4">Beta-amylase</fullName>
        <ecNumber evidence="4">3.2.1.2</ecNumber>
    </recommendedName>
</protein>
<comment type="catalytic activity">
    <reaction evidence="4">
        <text>Hydrolysis of (1-&gt;4)-alpha-D-glucosidic linkages in polysaccharides so as to remove successive maltose units from the non-reducing ends of the chains.</text>
        <dbReference type="EC" id="3.2.1.2"/>
    </reaction>
</comment>
<proteinExistence type="inferred from homology"/>
<evidence type="ECO:0000256" key="2">
    <source>
        <dbReference type="ARBA" id="ARBA00023277"/>
    </source>
</evidence>
<gene>
    <name evidence="5" type="ORF">CB5_LOCUS2401</name>
</gene>
<dbReference type="PANTHER" id="PTHR31352">
    <property type="entry name" value="BETA-AMYLASE 1, CHLOROPLASTIC"/>
    <property type="match status" value="1"/>
</dbReference>
<dbReference type="InterPro" id="IPR001554">
    <property type="entry name" value="Glyco_hydro_14"/>
</dbReference>
<name>A0A6V7NKU2_ANACO</name>
<dbReference type="Gene3D" id="3.20.20.80">
    <property type="entry name" value="Glycosidases"/>
    <property type="match status" value="3"/>
</dbReference>
<dbReference type="Pfam" id="PF01373">
    <property type="entry name" value="Glyco_hydro_14"/>
    <property type="match status" value="2"/>
</dbReference>
<dbReference type="EC" id="3.2.1.2" evidence="4"/>
<evidence type="ECO:0000256" key="3">
    <source>
        <dbReference type="ARBA" id="ARBA00023326"/>
    </source>
</evidence>
<evidence type="ECO:0000256" key="1">
    <source>
        <dbReference type="ARBA" id="ARBA00005652"/>
    </source>
</evidence>
<dbReference type="PANTHER" id="PTHR31352:SF40">
    <property type="entry name" value="BETA-AMYLASE 6"/>
    <property type="match status" value="1"/>
</dbReference>
<dbReference type="InterPro" id="IPR017853">
    <property type="entry name" value="GH"/>
</dbReference>
<keyword evidence="2 4" id="KW-0119">Carbohydrate metabolism</keyword>
<keyword evidence="4" id="KW-0326">Glycosidase</keyword>